<dbReference type="PANTHER" id="PTHR28244:SF1">
    <property type="entry name" value="RNA POLYMERASE I-SPECIFIC TRANSCRIPTION INITIATION FACTOR RRN11"/>
    <property type="match status" value="1"/>
</dbReference>
<feature type="region of interest" description="Disordered" evidence="1">
    <location>
        <begin position="168"/>
        <end position="206"/>
    </location>
</feature>
<dbReference type="Proteomes" id="UP001565368">
    <property type="component" value="Unassembled WGS sequence"/>
</dbReference>
<dbReference type="InterPro" id="IPR007224">
    <property type="entry name" value="TIF_Rrn11"/>
</dbReference>
<organism evidence="2 3">
    <name type="scientific">Vanrija albida</name>
    <dbReference type="NCBI Taxonomy" id="181172"/>
    <lineage>
        <taxon>Eukaryota</taxon>
        <taxon>Fungi</taxon>
        <taxon>Dikarya</taxon>
        <taxon>Basidiomycota</taxon>
        <taxon>Agaricomycotina</taxon>
        <taxon>Tremellomycetes</taxon>
        <taxon>Trichosporonales</taxon>
        <taxon>Trichosporonaceae</taxon>
        <taxon>Vanrija</taxon>
    </lineage>
</organism>
<proteinExistence type="predicted"/>
<sequence>MVGKYKFNPEPNDPDRPRTVRGAYIYNLVDCIYACILRGELDRARRAWGILVRCPDVNWRERWRWGLYLMTAETDAEAPAGTQSQTQPQQTRDVERWLKNLQISMPEGDRPAILAELVLFHIKAGRYRPALDELETYLTSYPYLLSPSLHTYSGMICFYMAQPKALQGSEYDPSAEPAARGRQSSVESSSTATSVDSVGANVPPPNEGLLRQARKWFESALKINPREQVALGFIAMMDNPGSRPDYAEDKSDDGMELELESMDSKSDDAGTDKGDESGSDTRTLTPDRYGAFGGFRGRYYDDSD</sequence>
<accession>A0ABR3Q5A4</accession>
<dbReference type="Pfam" id="PF04090">
    <property type="entry name" value="Rrn11"/>
    <property type="match status" value="1"/>
</dbReference>
<gene>
    <name evidence="2" type="ORF">Q8F55_003835</name>
</gene>
<reference evidence="2 3" key="1">
    <citation type="submission" date="2023-08" db="EMBL/GenBank/DDBJ databases">
        <title>Annotated Genome Sequence of Vanrija albida AlHP1.</title>
        <authorList>
            <person name="Herzog R."/>
        </authorList>
    </citation>
    <scope>NUCLEOTIDE SEQUENCE [LARGE SCALE GENOMIC DNA]</scope>
    <source>
        <strain evidence="2 3">AlHP1</strain>
    </source>
</reference>
<keyword evidence="3" id="KW-1185">Reference proteome</keyword>
<evidence type="ECO:0000313" key="2">
    <source>
        <dbReference type="EMBL" id="KAL1409836.1"/>
    </source>
</evidence>
<protein>
    <submittedName>
        <fullName evidence="2">Uncharacterized protein</fullName>
    </submittedName>
</protein>
<evidence type="ECO:0000313" key="3">
    <source>
        <dbReference type="Proteomes" id="UP001565368"/>
    </source>
</evidence>
<dbReference type="GeneID" id="95984878"/>
<dbReference type="PANTHER" id="PTHR28244">
    <property type="entry name" value="RNA POLYMERASE I-SPECIFIC TRANSCRIPTION INITIATION FACTOR RRN11"/>
    <property type="match status" value="1"/>
</dbReference>
<name>A0ABR3Q5A4_9TREE</name>
<dbReference type="RefSeq" id="XP_069209780.1">
    <property type="nucleotide sequence ID" value="XM_069352362.1"/>
</dbReference>
<evidence type="ECO:0000256" key="1">
    <source>
        <dbReference type="SAM" id="MobiDB-lite"/>
    </source>
</evidence>
<feature type="compositionally biased region" description="Basic and acidic residues" evidence="1">
    <location>
        <begin position="262"/>
        <end position="276"/>
    </location>
</feature>
<comment type="caution">
    <text evidence="2">The sequence shown here is derived from an EMBL/GenBank/DDBJ whole genome shotgun (WGS) entry which is preliminary data.</text>
</comment>
<dbReference type="EMBL" id="JBBXJM010000003">
    <property type="protein sequence ID" value="KAL1409836.1"/>
    <property type="molecule type" value="Genomic_DNA"/>
</dbReference>
<feature type="compositionally biased region" description="Low complexity" evidence="1">
    <location>
        <begin position="184"/>
        <end position="198"/>
    </location>
</feature>
<feature type="region of interest" description="Disordered" evidence="1">
    <location>
        <begin position="241"/>
        <end position="304"/>
    </location>
</feature>
<dbReference type="InterPro" id="IPR053029">
    <property type="entry name" value="RNA_pol_I-specific_init_factor"/>
</dbReference>